<feature type="transmembrane region" description="Helical" evidence="6">
    <location>
        <begin position="7"/>
        <end position="32"/>
    </location>
</feature>
<comment type="similarity">
    <text evidence="2 6">Belongs to the 4-toluene sulfonate uptake permease (TSUP) (TC 2.A.102) family.</text>
</comment>
<dbReference type="Proteomes" id="UP000611762">
    <property type="component" value="Unassembled WGS sequence"/>
</dbReference>
<protein>
    <recommendedName>
        <fullName evidence="6">Probable membrane transporter protein</fullName>
    </recommendedName>
</protein>
<dbReference type="EMBL" id="JACRSU010000001">
    <property type="protein sequence ID" value="MBC8539675.1"/>
    <property type="molecule type" value="Genomic_DNA"/>
</dbReference>
<keyword evidence="8" id="KW-1185">Reference proteome</keyword>
<name>A0A926HY20_9FIRM</name>
<dbReference type="Pfam" id="PF01925">
    <property type="entry name" value="TauE"/>
    <property type="match status" value="1"/>
</dbReference>
<dbReference type="PANTHER" id="PTHR43701">
    <property type="entry name" value="MEMBRANE TRANSPORTER PROTEIN MJ0441-RELATED"/>
    <property type="match status" value="1"/>
</dbReference>
<keyword evidence="4 6" id="KW-1133">Transmembrane helix</keyword>
<evidence type="ECO:0000313" key="7">
    <source>
        <dbReference type="EMBL" id="MBC8539675.1"/>
    </source>
</evidence>
<evidence type="ECO:0000313" key="8">
    <source>
        <dbReference type="Proteomes" id="UP000611762"/>
    </source>
</evidence>
<evidence type="ECO:0000256" key="1">
    <source>
        <dbReference type="ARBA" id="ARBA00004141"/>
    </source>
</evidence>
<evidence type="ECO:0000256" key="3">
    <source>
        <dbReference type="ARBA" id="ARBA00022692"/>
    </source>
</evidence>
<feature type="transmembrane region" description="Helical" evidence="6">
    <location>
        <begin position="94"/>
        <end position="112"/>
    </location>
</feature>
<proteinExistence type="inferred from homology"/>
<dbReference type="InterPro" id="IPR002781">
    <property type="entry name" value="TM_pro_TauE-like"/>
</dbReference>
<feature type="transmembrane region" description="Helical" evidence="6">
    <location>
        <begin position="38"/>
        <end position="57"/>
    </location>
</feature>
<keyword evidence="3 6" id="KW-0812">Transmembrane</keyword>
<accession>A0A926HY20</accession>
<evidence type="ECO:0000256" key="6">
    <source>
        <dbReference type="RuleBase" id="RU363041"/>
    </source>
</evidence>
<dbReference type="PANTHER" id="PTHR43701:SF2">
    <property type="entry name" value="MEMBRANE TRANSPORTER PROTEIN YJNA-RELATED"/>
    <property type="match status" value="1"/>
</dbReference>
<dbReference type="RefSeq" id="WP_177680702.1">
    <property type="nucleotide sequence ID" value="NZ_JACRSU010000001.1"/>
</dbReference>
<reference evidence="7" key="1">
    <citation type="submission" date="2020-08" db="EMBL/GenBank/DDBJ databases">
        <title>Genome public.</title>
        <authorList>
            <person name="Liu C."/>
            <person name="Sun Q."/>
        </authorList>
    </citation>
    <scope>NUCLEOTIDE SEQUENCE</scope>
    <source>
        <strain evidence="7">H8</strain>
    </source>
</reference>
<comment type="subcellular location">
    <subcellularLocation>
        <location evidence="6">Cell membrane</location>
        <topology evidence="6">Multi-pass membrane protein</topology>
    </subcellularLocation>
    <subcellularLocation>
        <location evidence="1">Membrane</location>
        <topology evidence="1">Multi-pass membrane protein</topology>
    </subcellularLocation>
</comment>
<dbReference type="AlphaFoldDB" id="A0A926HY20"/>
<organism evidence="7 8">
    <name type="scientific">Congzhengia minquanensis</name>
    <dbReference type="NCBI Taxonomy" id="2763657"/>
    <lineage>
        <taxon>Bacteria</taxon>
        <taxon>Bacillati</taxon>
        <taxon>Bacillota</taxon>
        <taxon>Clostridia</taxon>
        <taxon>Eubacteriales</taxon>
        <taxon>Oscillospiraceae</taxon>
        <taxon>Congzhengia</taxon>
    </lineage>
</organism>
<keyword evidence="5 6" id="KW-0472">Membrane</keyword>
<evidence type="ECO:0000256" key="4">
    <source>
        <dbReference type="ARBA" id="ARBA00022989"/>
    </source>
</evidence>
<comment type="caution">
    <text evidence="7">The sequence shown here is derived from an EMBL/GenBank/DDBJ whole genome shotgun (WGS) entry which is preliminary data.</text>
</comment>
<sequence length="121" mass="12842">MVAIISGFLSGIISGMGIGGGTILIPALTMFVGANQHIAQGVNLLYFIPTAVVALFVHKKNNALELKIAIPIILFGIAGAGLGSFVALRLNSGLLRRLFGIFLFFMGAYEIFKGFQKNKKA</sequence>
<gene>
    <name evidence="7" type="ORF">H8698_01640</name>
</gene>
<dbReference type="InterPro" id="IPR051598">
    <property type="entry name" value="TSUP/Inactive_protease-like"/>
</dbReference>
<feature type="transmembrane region" description="Helical" evidence="6">
    <location>
        <begin position="69"/>
        <end position="88"/>
    </location>
</feature>
<evidence type="ECO:0000256" key="5">
    <source>
        <dbReference type="ARBA" id="ARBA00023136"/>
    </source>
</evidence>
<keyword evidence="6" id="KW-1003">Cell membrane</keyword>
<dbReference type="GO" id="GO:0005886">
    <property type="term" value="C:plasma membrane"/>
    <property type="evidence" value="ECO:0007669"/>
    <property type="project" value="UniProtKB-SubCell"/>
</dbReference>
<evidence type="ECO:0000256" key="2">
    <source>
        <dbReference type="ARBA" id="ARBA00009142"/>
    </source>
</evidence>